<evidence type="ECO:0000313" key="8">
    <source>
        <dbReference type="EMBL" id="PIH06120.1"/>
    </source>
</evidence>
<evidence type="ECO:0000256" key="5">
    <source>
        <dbReference type="PIRSR" id="PIRSR005054-1"/>
    </source>
</evidence>
<dbReference type="RefSeq" id="WP_099837634.1">
    <property type="nucleotide sequence ID" value="NZ_PEIK01000001.1"/>
</dbReference>
<dbReference type="GO" id="GO:0051607">
    <property type="term" value="P:defense response to virus"/>
    <property type="evidence" value="ECO:0007669"/>
    <property type="project" value="UniProtKB-KW"/>
</dbReference>
<comment type="function">
    <text evidence="4">CRISPR (clustered regularly interspaced short palindromic repeat), is an adaptive immune system that provides protection against mobile genetic elements (viruses, transposable elements and conjugative plasmids). CRISPR clusters contain sequences complementary to antecedent mobile elements and target invading nucleic acids. CRISPR clusters are transcribed and processed into CRISPR RNA (crRNA).</text>
</comment>
<dbReference type="InterPro" id="IPR045747">
    <property type="entry name" value="CRISPR-assoc_prot_Cas6_N_sf"/>
</dbReference>
<dbReference type="GO" id="GO:0016788">
    <property type="term" value="F:hydrolase activity, acting on ester bonds"/>
    <property type="evidence" value="ECO:0007669"/>
    <property type="project" value="InterPro"/>
</dbReference>
<dbReference type="PANTHER" id="PTHR36984:SF1">
    <property type="entry name" value="CRISPR-ASSOCIATED ENDORIBONUCLEASE CAS6 1"/>
    <property type="match status" value="1"/>
</dbReference>
<evidence type="ECO:0000256" key="3">
    <source>
        <dbReference type="ARBA" id="ARBA00023118"/>
    </source>
</evidence>
<dbReference type="PIRSF" id="PIRSF005054">
    <property type="entry name" value="PF1131"/>
    <property type="match status" value="1"/>
</dbReference>
<comment type="similarity">
    <text evidence="1 4">Belongs to the CRISPR-associated protein Cas6/Cse3/CasE family.</text>
</comment>
<name>A0A2G7HLY4_9CLOT</name>
<feature type="site" description="Transition state stabilizer" evidence="5">
    <location>
        <position position="52"/>
    </location>
</feature>
<dbReference type="Gene3D" id="3.30.70.1890">
    <property type="match status" value="1"/>
</dbReference>
<keyword evidence="2" id="KW-0694">RNA-binding</keyword>
<protein>
    <recommendedName>
        <fullName evidence="4">CRISPR-associated endoribonuclease</fullName>
    </recommendedName>
</protein>
<dbReference type="InterPro" id="IPR049435">
    <property type="entry name" value="Cas_Cas6_C"/>
</dbReference>
<proteinExistence type="inferred from homology"/>
<keyword evidence="9" id="KW-1185">Reference proteome</keyword>
<dbReference type="AlphaFoldDB" id="A0A2G7HLY4"/>
<evidence type="ECO:0000256" key="2">
    <source>
        <dbReference type="ARBA" id="ARBA00022884"/>
    </source>
</evidence>
<dbReference type="Pfam" id="PF01881">
    <property type="entry name" value="Cas_Cas6_C"/>
    <property type="match status" value="1"/>
</dbReference>
<dbReference type="InterPro" id="IPR010156">
    <property type="entry name" value="CRISPR-assoc_prot_Cas6"/>
</dbReference>
<accession>A0A2G7HLY4</accession>
<evidence type="ECO:0000313" key="9">
    <source>
        <dbReference type="Proteomes" id="UP000231322"/>
    </source>
</evidence>
<gene>
    <name evidence="8" type="primary">cas6</name>
    <name evidence="8" type="ORF">CS538_02030</name>
</gene>
<reference evidence="8 9" key="1">
    <citation type="submission" date="2017-10" db="EMBL/GenBank/DDBJ databases">
        <title>Reclassification of Eubacterium combesii and discrepancies in the nomenclature of botulinum neurotoxin producing clostridia. Request for an Opinion.</title>
        <authorList>
            <person name="Dobritsa A.P."/>
            <person name="Kutumbaka K.K."/>
            <person name="Samadpour M."/>
        </authorList>
    </citation>
    <scope>NUCLEOTIDE SEQUENCE [LARGE SCALE GENOMIC DNA]</scope>
    <source>
        <strain evidence="8 9">DSM 20696</strain>
    </source>
</reference>
<dbReference type="NCBIfam" id="TIGR01877">
    <property type="entry name" value="cas_cas6"/>
    <property type="match status" value="1"/>
</dbReference>
<dbReference type="CDD" id="cd21140">
    <property type="entry name" value="Cas6_I-like"/>
    <property type="match status" value="1"/>
</dbReference>
<feature type="domain" description="CRISPR associated protein Cas6 C-terminal" evidence="7">
    <location>
        <begin position="122"/>
        <end position="237"/>
    </location>
</feature>
<evidence type="ECO:0000259" key="7">
    <source>
        <dbReference type="Pfam" id="PF01881"/>
    </source>
</evidence>
<evidence type="ECO:0000256" key="6">
    <source>
        <dbReference type="PIRSR" id="PIRSR005054-50"/>
    </source>
</evidence>
<dbReference type="Pfam" id="PF21350">
    <property type="entry name" value="Cas6_I-A"/>
    <property type="match status" value="1"/>
</dbReference>
<organism evidence="8 9">
    <name type="scientific">Clostridium combesii</name>
    <dbReference type="NCBI Taxonomy" id="39481"/>
    <lineage>
        <taxon>Bacteria</taxon>
        <taxon>Bacillati</taxon>
        <taxon>Bacillota</taxon>
        <taxon>Clostridia</taxon>
        <taxon>Eubacteriales</taxon>
        <taxon>Clostridiaceae</taxon>
        <taxon>Clostridium</taxon>
    </lineage>
</organism>
<evidence type="ECO:0000256" key="4">
    <source>
        <dbReference type="PIRNR" id="PIRNR005054"/>
    </source>
</evidence>
<keyword evidence="3" id="KW-0051">Antiviral defense</keyword>
<dbReference type="GO" id="GO:0003723">
    <property type="term" value="F:RNA binding"/>
    <property type="evidence" value="ECO:0007669"/>
    <property type="project" value="UniProtKB-KW"/>
</dbReference>
<evidence type="ECO:0000256" key="1">
    <source>
        <dbReference type="ARBA" id="ARBA00005937"/>
    </source>
</evidence>
<dbReference type="EMBL" id="PEIK01000001">
    <property type="protein sequence ID" value="PIH06120.1"/>
    <property type="molecule type" value="Genomic_DNA"/>
</dbReference>
<feature type="active site" description="Proton acceptor" evidence="6">
    <location>
        <position position="28"/>
    </location>
</feature>
<dbReference type="Proteomes" id="UP000231322">
    <property type="component" value="Unassembled WGS sequence"/>
</dbReference>
<sequence length="252" mass="29158">MRIKVCMSADEDITLPIAYNHIIQKSIYNILDNEYASKLHDSGYRYKNKIFKLFNFSKLTVQNKTINNGKITIHKGKVELIICSIDESFIFKIISALIKHKCLKFKEGVLEIDEIYSKKQLNRERAVVLTISPVVVVKPTIESRTEFYNPRDKEFLTSIKNNIIAKYNSFYNEEYKGILNISILDENNIRKKIDKYKKWIYEGYLGGFIIEGDTEIVELAYSCGLGSKNSQGFGCIETFKDLNGIKNYSRIV</sequence>
<dbReference type="Gene3D" id="3.30.70.1900">
    <property type="match status" value="1"/>
</dbReference>
<feature type="active site" description="Proton donor" evidence="6">
    <location>
        <position position="40"/>
    </location>
</feature>
<dbReference type="PANTHER" id="PTHR36984">
    <property type="entry name" value="CRISPR-ASSOCIATED ENDORIBONUCLEASE CAS6 1"/>
    <property type="match status" value="1"/>
</dbReference>
<comment type="caution">
    <text evidence="8">The sequence shown here is derived from an EMBL/GenBank/DDBJ whole genome shotgun (WGS) entry which is preliminary data.</text>
</comment>